<organism evidence="3 4">
    <name type="scientific">Turnera subulata</name>
    <dbReference type="NCBI Taxonomy" id="218843"/>
    <lineage>
        <taxon>Eukaryota</taxon>
        <taxon>Viridiplantae</taxon>
        <taxon>Streptophyta</taxon>
        <taxon>Embryophyta</taxon>
        <taxon>Tracheophyta</taxon>
        <taxon>Spermatophyta</taxon>
        <taxon>Magnoliopsida</taxon>
        <taxon>eudicotyledons</taxon>
        <taxon>Gunneridae</taxon>
        <taxon>Pentapetalae</taxon>
        <taxon>rosids</taxon>
        <taxon>fabids</taxon>
        <taxon>Malpighiales</taxon>
        <taxon>Passifloraceae</taxon>
        <taxon>Turnera</taxon>
    </lineage>
</organism>
<sequence>MNSQAEAPKIIEEEPLQREESRRKVSYREMLAGPGDTPMQEARRDWDDYFEDSESDEDKDEDDECPVIRLSSADKKRLRRPWLRTLFIKVLEKRRFTVDADYERVLYEGPWSVGDHVVAVKRWVPHFDPDIATIDKAVGCVQISKLELAYYDRELLMRVGNRIGKFLRIENATLLASRCNFARICVEVDLTKPLKSKIKIRRRVRRLVYEGLHIYFECGKFGNMKDRCPEAGRDDQGVEMDVGVTELSQEEVIRPEVMNPY</sequence>
<proteinExistence type="predicted"/>
<dbReference type="OrthoDB" id="1939300at2759"/>
<accession>A0A9Q0FTP7</accession>
<dbReference type="PANTHER" id="PTHR31286">
    <property type="entry name" value="GLYCINE-RICH CELL WALL STRUCTURAL PROTEIN 1.8-LIKE"/>
    <property type="match status" value="1"/>
</dbReference>
<dbReference type="EMBL" id="JAKUCV010003835">
    <property type="protein sequence ID" value="KAJ4837446.1"/>
    <property type="molecule type" value="Genomic_DNA"/>
</dbReference>
<dbReference type="PANTHER" id="PTHR31286:SF99">
    <property type="entry name" value="DUF4283 DOMAIN-CONTAINING PROTEIN"/>
    <property type="match status" value="1"/>
</dbReference>
<feature type="region of interest" description="Disordered" evidence="1">
    <location>
        <begin position="1"/>
        <end position="64"/>
    </location>
</feature>
<feature type="compositionally biased region" description="Basic and acidic residues" evidence="1">
    <location>
        <begin position="9"/>
        <end position="27"/>
    </location>
</feature>
<dbReference type="Pfam" id="PF14111">
    <property type="entry name" value="DUF4283"/>
    <property type="match status" value="1"/>
</dbReference>
<reference evidence="3" key="1">
    <citation type="submission" date="2022-02" db="EMBL/GenBank/DDBJ databases">
        <authorList>
            <person name="Henning P.M."/>
            <person name="McCubbin A.G."/>
            <person name="Shore J.S."/>
        </authorList>
    </citation>
    <scope>NUCLEOTIDE SEQUENCE</scope>
    <source>
        <strain evidence="3">F60SS</strain>
        <tissue evidence="3">Leaves</tissue>
    </source>
</reference>
<evidence type="ECO:0000313" key="3">
    <source>
        <dbReference type="EMBL" id="KAJ4837446.1"/>
    </source>
</evidence>
<dbReference type="AlphaFoldDB" id="A0A9Q0FTP7"/>
<dbReference type="InterPro" id="IPR025558">
    <property type="entry name" value="DUF4283"/>
</dbReference>
<evidence type="ECO:0000313" key="4">
    <source>
        <dbReference type="Proteomes" id="UP001141552"/>
    </source>
</evidence>
<feature type="compositionally biased region" description="Acidic residues" evidence="1">
    <location>
        <begin position="48"/>
        <end position="64"/>
    </location>
</feature>
<reference evidence="3" key="2">
    <citation type="journal article" date="2023" name="Plants (Basel)">
        <title>Annotation of the Turnera subulata (Passifloraceae) Draft Genome Reveals the S-Locus Evolved after the Divergence of Turneroideae from Passifloroideae in a Stepwise Manner.</title>
        <authorList>
            <person name="Henning P.M."/>
            <person name="Roalson E.H."/>
            <person name="Mir W."/>
            <person name="McCubbin A.G."/>
            <person name="Shore J.S."/>
        </authorList>
    </citation>
    <scope>NUCLEOTIDE SEQUENCE</scope>
    <source>
        <strain evidence="3">F60SS</strain>
    </source>
</reference>
<feature type="domain" description="DUF4283" evidence="2">
    <location>
        <begin position="95"/>
        <end position="130"/>
    </location>
</feature>
<evidence type="ECO:0000259" key="2">
    <source>
        <dbReference type="Pfam" id="PF14111"/>
    </source>
</evidence>
<dbReference type="Proteomes" id="UP001141552">
    <property type="component" value="Unassembled WGS sequence"/>
</dbReference>
<comment type="caution">
    <text evidence="3">The sequence shown here is derived from an EMBL/GenBank/DDBJ whole genome shotgun (WGS) entry which is preliminary data.</text>
</comment>
<dbReference type="InterPro" id="IPR040256">
    <property type="entry name" value="At4g02000-like"/>
</dbReference>
<gene>
    <name evidence="3" type="ORF">Tsubulata_023175</name>
</gene>
<evidence type="ECO:0000256" key="1">
    <source>
        <dbReference type="SAM" id="MobiDB-lite"/>
    </source>
</evidence>
<protein>
    <recommendedName>
        <fullName evidence="2">DUF4283 domain-containing protein</fullName>
    </recommendedName>
</protein>
<name>A0A9Q0FTP7_9ROSI</name>
<keyword evidence="4" id="KW-1185">Reference proteome</keyword>